<dbReference type="Gene3D" id="1.10.1620.20">
    <property type="entry name" value="ATP synthase, F1 complex, epsilon subunit superfamily, mitochondrial"/>
    <property type="match status" value="1"/>
</dbReference>
<dbReference type="KEGG" id="spao:SPAR_P00080"/>
<dbReference type="FunFam" id="1.10.1620.20:FF:000007">
    <property type="entry name" value="ATP synthase subunit epsilon, mitochondrial"/>
    <property type="match status" value="1"/>
</dbReference>
<dbReference type="GO" id="GO:0005743">
    <property type="term" value="C:mitochondrial inner membrane"/>
    <property type="evidence" value="ECO:0007669"/>
    <property type="project" value="InterPro"/>
</dbReference>
<proteinExistence type="inferred from homology"/>
<dbReference type="InterPro" id="IPR036742">
    <property type="entry name" value="ATP_synth_F1_esu_sf_mt"/>
</dbReference>
<dbReference type="GeneID" id="54633950"/>
<organism evidence="2">
    <name type="scientific">Saccharomyces paradoxus</name>
    <name type="common">Yeast</name>
    <name type="synonym">Saccharomyces douglasii</name>
    <dbReference type="NCBI Taxonomy" id="27291"/>
    <lineage>
        <taxon>Eukaryota</taxon>
        <taxon>Fungi</taxon>
        <taxon>Dikarya</taxon>
        <taxon>Ascomycota</taxon>
        <taxon>Saccharomycotina</taxon>
        <taxon>Saccharomycetes</taxon>
        <taxon>Saccharomycetales</taxon>
        <taxon>Saccharomycetaceae</taxon>
        <taxon>Saccharomyces</taxon>
    </lineage>
</organism>
<dbReference type="CDD" id="cd12153">
    <property type="entry name" value="F1-ATPase_epsilon"/>
    <property type="match status" value="1"/>
</dbReference>
<dbReference type="Pfam" id="PF04627">
    <property type="entry name" value="ATP-synt_Eps"/>
    <property type="match status" value="1"/>
</dbReference>
<reference evidence="2" key="2">
    <citation type="submission" date="2020-01" db="EMBL/GenBank/DDBJ databases">
        <title>Population-level Yeast Reference Genomes.</title>
        <authorList>
            <person name="Yue J.-X."/>
        </authorList>
    </citation>
    <scope>NUCLEOTIDE SEQUENCE</scope>
    <source>
        <strain evidence="2">CBS432</strain>
    </source>
</reference>
<reference evidence="2" key="4">
    <citation type="submission" date="2025-08" db="UniProtKB">
        <authorList>
            <consortium name="RefSeq"/>
        </authorList>
    </citation>
    <scope>IDENTIFICATION</scope>
    <source>
        <strain evidence="2">CBS432</strain>
    </source>
</reference>
<dbReference type="PANTHER" id="PTHR12448">
    <property type="entry name" value="ATP SYNTHASE EPSILON CHAIN, MITOCHONDRIAL"/>
    <property type="match status" value="1"/>
</dbReference>
<dbReference type="PANTHER" id="PTHR12448:SF0">
    <property type="entry name" value="ATP SYNTHASE SUBUNIT EPSILON, MITOCHONDRIAL"/>
    <property type="match status" value="1"/>
</dbReference>
<reference evidence="2" key="1">
    <citation type="journal article" date="2017" name="Nat. Genet.">
        <title>Contrasting evolutionary genome dynamics between domesticated and wild yeasts.</title>
        <authorList>
            <person name="Yue J.X."/>
            <person name="Li J."/>
            <person name="Aigrain L."/>
            <person name="Hallin J."/>
            <person name="Persson K."/>
            <person name="Oliver K."/>
            <person name="Bergstrom A."/>
            <person name="Coupland P."/>
            <person name="Warringer J."/>
            <person name="Lagomarsino M.C."/>
            <person name="Fischer G."/>
            <person name="Durbin R."/>
            <person name="Liti G."/>
        </authorList>
    </citation>
    <scope>NUCLEOTIDE SEQUENCE</scope>
    <source>
        <strain evidence="2">CBS432</strain>
    </source>
</reference>
<dbReference type="GO" id="GO:0046933">
    <property type="term" value="F:proton-transporting ATP synthase activity, rotational mechanism"/>
    <property type="evidence" value="ECO:0007669"/>
    <property type="project" value="InterPro"/>
</dbReference>
<dbReference type="AlphaFoldDB" id="A0A8B8V0F9"/>
<reference evidence="2" key="3">
    <citation type="submission" date="2025-07" db="EMBL/GenBank/DDBJ databases">
        <authorList>
            <consortium name="NCBI Genome Project"/>
        </authorList>
    </citation>
    <scope>NUCLEOTIDE SEQUENCE</scope>
    <source>
        <strain evidence="2">CBS432</strain>
    </source>
</reference>
<sequence length="62" mass="6716">MSAWRKAGISYAAYLNVAAQAIRSSLKTELQTASVLSRSKTDAFYTQYKNGTAASEPTPITK</sequence>
<accession>A0A8B8V0F9</accession>
<dbReference type="RefSeq" id="XP_033769505.1">
    <property type="nucleotide sequence ID" value="XM_033913614.1"/>
</dbReference>
<evidence type="ECO:0000313" key="2">
    <source>
        <dbReference type="RefSeq" id="XP_033769505.1"/>
    </source>
</evidence>
<dbReference type="InterPro" id="IPR006721">
    <property type="entry name" value="ATP_synth_F1_esu_mt"/>
</dbReference>
<comment type="similarity">
    <text evidence="1">Belongs to the eukaryotic ATPase epsilon family.</text>
</comment>
<gene>
    <name evidence="2" type="primary">ATP15</name>
    <name evidence="2" type="ORF">SPAR_P00080</name>
</gene>
<dbReference type="GO" id="GO:0042776">
    <property type="term" value="P:proton motive force-driven mitochondrial ATP synthesis"/>
    <property type="evidence" value="ECO:0007669"/>
    <property type="project" value="TreeGrafter"/>
</dbReference>
<dbReference type="VEuPathDB" id="FungiDB:SPAR_P00080"/>
<name>A0A8B8V0F9_SACPA</name>
<evidence type="ECO:0000256" key="1">
    <source>
        <dbReference type="ARBA" id="ARBA00009502"/>
    </source>
</evidence>
<protein>
    <submittedName>
        <fullName evidence="2">F1F0 ATP synthase subunit epsilon</fullName>
    </submittedName>
</protein>
<dbReference type="OrthoDB" id="269124at2759"/>
<dbReference type="GO" id="GO:0045259">
    <property type="term" value="C:proton-transporting ATP synthase complex"/>
    <property type="evidence" value="ECO:0007669"/>
    <property type="project" value="InterPro"/>
</dbReference>
<dbReference type="SUPFAM" id="SSF48690">
    <property type="entry name" value="Epsilon subunit of mitochondrial F1F0-ATP synthase"/>
    <property type="match status" value="1"/>
</dbReference>